<dbReference type="GO" id="GO:0005524">
    <property type="term" value="F:ATP binding"/>
    <property type="evidence" value="ECO:0007669"/>
    <property type="project" value="UniProtKB-KW"/>
</dbReference>
<dbReference type="RefSeq" id="WP_145371129.1">
    <property type="nucleotide sequence ID" value="NZ_CP036275.1"/>
</dbReference>
<feature type="transmembrane region" description="Helical" evidence="7">
    <location>
        <begin position="20"/>
        <end position="42"/>
    </location>
</feature>
<dbReference type="GO" id="GO:0022857">
    <property type="term" value="F:transmembrane transporter activity"/>
    <property type="evidence" value="ECO:0007669"/>
    <property type="project" value="TreeGrafter"/>
</dbReference>
<evidence type="ECO:0000256" key="5">
    <source>
        <dbReference type="ARBA" id="ARBA00023136"/>
    </source>
</evidence>
<dbReference type="GO" id="GO:0005886">
    <property type="term" value="C:plasma membrane"/>
    <property type="evidence" value="ECO:0007669"/>
    <property type="project" value="UniProtKB-SubCell"/>
</dbReference>
<dbReference type="InterPro" id="IPR003838">
    <property type="entry name" value="ABC3_permease_C"/>
</dbReference>
<evidence type="ECO:0000259" key="8">
    <source>
        <dbReference type="Pfam" id="PF02687"/>
    </source>
</evidence>
<evidence type="ECO:0000256" key="3">
    <source>
        <dbReference type="ARBA" id="ARBA00022692"/>
    </source>
</evidence>
<dbReference type="GO" id="GO:0016787">
    <property type="term" value="F:hydrolase activity"/>
    <property type="evidence" value="ECO:0007669"/>
    <property type="project" value="UniProtKB-KW"/>
</dbReference>
<evidence type="ECO:0000256" key="4">
    <source>
        <dbReference type="ARBA" id="ARBA00022989"/>
    </source>
</evidence>
<keyword evidence="10" id="KW-0547">Nucleotide-binding</keyword>
<comment type="subcellular location">
    <subcellularLocation>
        <location evidence="1">Cell membrane</location>
        <topology evidence="1">Multi-pass membrane protein</topology>
    </subcellularLocation>
</comment>
<keyword evidence="11" id="KW-1185">Reference proteome</keyword>
<keyword evidence="10" id="KW-0067">ATP-binding</keyword>
<dbReference type="InterPro" id="IPR025857">
    <property type="entry name" value="MacB_PCD"/>
</dbReference>
<dbReference type="Pfam" id="PF02687">
    <property type="entry name" value="FtsX"/>
    <property type="match status" value="1"/>
</dbReference>
<reference evidence="10 11" key="1">
    <citation type="submission" date="2019-02" db="EMBL/GenBank/DDBJ databases">
        <title>Deep-cultivation of Planctomycetes and their phenomic and genomic characterization uncovers novel biology.</title>
        <authorList>
            <person name="Wiegand S."/>
            <person name="Jogler M."/>
            <person name="Boedeker C."/>
            <person name="Pinto D."/>
            <person name="Vollmers J."/>
            <person name="Rivas-Marin E."/>
            <person name="Kohn T."/>
            <person name="Peeters S.H."/>
            <person name="Heuer A."/>
            <person name="Rast P."/>
            <person name="Oberbeckmann S."/>
            <person name="Bunk B."/>
            <person name="Jeske O."/>
            <person name="Meyerdierks A."/>
            <person name="Storesund J.E."/>
            <person name="Kallscheuer N."/>
            <person name="Luecker S."/>
            <person name="Lage O.M."/>
            <person name="Pohl T."/>
            <person name="Merkel B.J."/>
            <person name="Hornburger P."/>
            <person name="Mueller R.-W."/>
            <person name="Bruemmer F."/>
            <person name="Labrenz M."/>
            <person name="Spormann A.M."/>
            <person name="Op den Camp H."/>
            <person name="Overmann J."/>
            <person name="Amann R."/>
            <person name="Jetten M.S.M."/>
            <person name="Mascher T."/>
            <person name="Medema M.H."/>
            <person name="Devos D.P."/>
            <person name="Kaster A.-K."/>
            <person name="Ovreas L."/>
            <person name="Rohde M."/>
            <person name="Galperin M.Y."/>
            <person name="Jogler C."/>
        </authorList>
    </citation>
    <scope>NUCLEOTIDE SEQUENCE [LARGE SCALE GENOMIC DNA]</scope>
    <source>
        <strain evidence="10 11">Mal4</strain>
    </source>
</reference>
<keyword evidence="2" id="KW-1003">Cell membrane</keyword>
<dbReference type="KEGG" id="mri:Mal4_43560"/>
<comment type="similarity">
    <text evidence="6">Belongs to the ABC-4 integral membrane protein family.</text>
</comment>
<protein>
    <submittedName>
        <fullName evidence="10">Macrolide export ATP-binding/permease protein MacB</fullName>
        <ecNumber evidence="10">3.6.3.-</ecNumber>
    </submittedName>
</protein>
<evidence type="ECO:0000313" key="11">
    <source>
        <dbReference type="Proteomes" id="UP000320496"/>
    </source>
</evidence>
<feature type="transmembrane region" description="Helical" evidence="7">
    <location>
        <begin position="405"/>
        <end position="427"/>
    </location>
</feature>
<evidence type="ECO:0000256" key="1">
    <source>
        <dbReference type="ARBA" id="ARBA00004651"/>
    </source>
</evidence>
<feature type="domain" description="ABC3 transporter permease C-terminal" evidence="8">
    <location>
        <begin position="305"/>
        <end position="436"/>
    </location>
</feature>
<dbReference type="Pfam" id="PF12704">
    <property type="entry name" value="MacB_PCD"/>
    <property type="match status" value="1"/>
</dbReference>
<organism evidence="10 11">
    <name type="scientific">Maioricimonas rarisocia</name>
    <dbReference type="NCBI Taxonomy" id="2528026"/>
    <lineage>
        <taxon>Bacteria</taxon>
        <taxon>Pseudomonadati</taxon>
        <taxon>Planctomycetota</taxon>
        <taxon>Planctomycetia</taxon>
        <taxon>Planctomycetales</taxon>
        <taxon>Planctomycetaceae</taxon>
        <taxon>Maioricimonas</taxon>
    </lineage>
</organism>
<evidence type="ECO:0000259" key="9">
    <source>
        <dbReference type="Pfam" id="PF12704"/>
    </source>
</evidence>
<evidence type="ECO:0000256" key="6">
    <source>
        <dbReference type="ARBA" id="ARBA00038076"/>
    </source>
</evidence>
<proteinExistence type="inferred from homology"/>
<evidence type="ECO:0000256" key="2">
    <source>
        <dbReference type="ARBA" id="ARBA00022475"/>
    </source>
</evidence>
<keyword evidence="5 7" id="KW-0472">Membrane</keyword>
<sequence length="444" mass="48359">MNYLIRTLQLGYKSLWLHKLRSGLAMLGILIGVTAVIWLVALGEGVSYQAQQQIKDLGATNIIIKSSKPAQGSTGDSGLVIAYGLTRADYERIIESVPTITRAVPMREISTTSRAQGRSAEVQLLGITEDYFSINHLKVSRGRLLAPHDLERRENVCVIGDATAEALFKHEDPIGKTIELAYNNTSDLFVVVGITQSRTPTAAIGGSLAGRDYNFDVYIPLSTFRARIGDQVITSRSGGFEGELVELNQITVTVDDVEHVEDAADIVTILLEKYHKYQDYSIVVPKELLRQAEMLRLMFNVLLVLIAGISLVVGGIGIMNIMLATVTERTREIGIRRAIGATQPDIVWQFLGETVVLSGTGGLLGVAAGFLCYPVVGGIQFAVQQSVPDLWETIPPTIRDLEPMVAPWSIIAAFGISVGVGVLFGLYPARRAAMMDPIEALRHE</sequence>
<dbReference type="EC" id="3.6.3.-" evidence="10"/>
<feature type="domain" description="MacB-like periplasmic core" evidence="9">
    <location>
        <begin position="22"/>
        <end position="267"/>
    </location>
</feature>
<dbReference type="PANTHER" id="PTHR30572">
    <property type="entry name" value="MEMBRANE COMPONENT OF TRANSPORTER-RELATED"/>
    <property type="match status" value="1"/>
</dbReference>
<dbReference type="OrthoDB" id="9770099at2"/>
<keyword evidence="4 7" id="KW-1133">Transmembrane helix</keyword>
<accession>A0A517ZC16</accession>
<feature type="transmembrane region" description="Helical" evidence="7">
    <location>
        <begin position="297"/>
        <end position="323"/>
    </location>
</feature>
<dbReference type="EMBL" id="CP036275">
    <property type="protein sequence ID" value="QDU40002.1"/>
    <property type="molecule type" value="Genomic_DNA"/>
</dbReference>
<keyword evidence="10" id="KW-0378">Hydrolase</keyword>
<dbReference type="Proteomes" id="UP000320496">
    <property type="component" value="Chromosome"/>
</dbReference>
<dbReference type="InterPro" id="IPR050250">
    <property type="entry name" value="Macrolide_Exporter_MacB"/>
</dbReference>
<keyword evidence="3 7" id="KW-0812">Transmembrane</keyword>
<evidence type="ECO:0000313" key="10">
    <source>
        <dbReference type="EMBL" id="QDU40002.1"/>
    </source>
</evidence>
<dbReference type="PANTHER" id="PTHR30572:SF4">
    <property type="entry name" value="ABC TRANSPORTER PERMEASE YTRF"/>
    <property type="match status" value="1"/>
</dbReference>
<gene>
    <name evidence="10" type="primary">macB_2</name>
    <name evidence="10" type="ORF">Mal4_43560</name>
</gene>
<dbReference type="AlphaFoldDB" id="A0A517ZC16"/>
<evidence type="ECO:0000256" key="7">
    <source>
        <dbReference type="SAM" id="Phobius"/>
    </source>
</evidence>
<name>A0A517ZC16_9PLAN</name>